<dbReference type="EMBL" id="AEAH01003615">
    <property type="protein sequence ID" value="EGH35426.1"/>
    <property type="molecule type" value="Genomic_DNA"/>
</dbReference>
<accession>F3FYY4</accession>
<comment type="caution">
    <text evidence="1">The sequence shown here is derived from an EMBL/GenBank/DDBJ whole genome shotgun (WGS) entry which is preliminary data.</text>
</comment>
<reference evidence="1 2" key="1">
    <citation type="journal article" date="2011" name="PLoS Pathog.">
        <title>Dynamic evolution of pathogenicity revealed by sequencing and comparative genomics of 19 Pseudomonas syringae isolates.</title>
        <authorList>
            <person name="Baltrus D.A."/>
            <person name="Nishimura M.T."/>
            <person name="Romanchuk A."/>
            <person name="Chang J.H."/>
            <person name="Mukhtar M.S."/>
            <person name="Cherkis K."/>
            <person name="Roach J."/>
            <person name="Grant S.R."/>
            <person name="Jones C.D."/>
            <person name="Dangl J.L."/>
        </authorList>
    </citation>
    <scope>NUCLEOTIDE SEQUENCE [LARGE SCALE GENOMIC DNA]</scope>
    <source>
        <strain evidence="2">M301072PT</strain>
    </source>
</reference>
<evidence type="ECO:0000313" key="1">
    <source>
        <dbReference type="EMBL" id="EGH35426.1"/>
    </source>
</evidence>
<name>F3FYY4_PSESX</name>
<evidence type="ECO:0000313" key="2">
    <source>
        <dbReference type="Proteomes" id="UP000004471"/>
    </source>
</evidence>
<gene>
    <name evidence="1" type="ORF">PSYJA_43014</name>
</gene>
<proteinExistence type="predicted"/>
<protein>
    <submittedName>
        <fullName evidence="1">FAD linked oxidase</fullName>
    </submittedName>
</protein>
<organism evidence="1 2">
    <name type="scientific">Pseudomonas syringae pv. japonica str. M301072</name>
    <dbReference type="NCBI Taxonomy" id="629262"/>
    <lineage>
        <taxon>Bacteria</taxon>
        <taxon>Pseudomonadati</taxon>
        <taxon>Pseudomonadota</taxon>
        <taxon>Gammaproteobacteria</taxon>
        <taxon>Pseudomonadales</taxon>
        <taxon>Pseudomonadaceae</taxon>
        <taxon>Pseudomonas</taxon>
        <taxon>Pseudomonas syringae</taxon>
    </lineage>
</organism>
<sequence length="36" mass="4076">GRLVADGYSCRSQVKRQDGKVVKHPLQVLLERVRAL</sequence>
<dbReference type="Proteomes" id="UP000004471">
    <property type="component" value="Unassembled WGS sequence"/>
</dbReference>
<dbReference type="AlphaFoldDB" id="F3FYY4"/>
<dbReference type="HOGENOM" id="CLU_3378801_0_0_6"/>
<feature type="non-terminal residue" evidence="1">
    <location>
        <position position="1"/>
    </location>
</feature>